<sequence>MEPISRRRALQLGALGVTATAAGGLGLAWQSTRTPRPETVSAAAWVEAPVLAGNGGALSLDLEAAPGRFPLAGTQVAGFGFNHGVPGPTLRVSPGDRLQVRLRNRLPQPTNLHLHGVLVSPSGNSDNPFLRVEPGTDFDYDYRLPDHHPPGVYWYHPHHHHLVADQIFAGLYGALIVEDPDPIPTTVERVLVLSDLSIDGAGTIPAPTMMDRMLGREGALILANGQVRPTVTTRPGARERWRIVNACVSRHLRLRLDGQSLRLIGLDSGRFREPRPVQQIDLAAGNRADVLIDTTPGSAQLRALPVDRGTLGMMGMMRRGGADMPGPESQPQPDPNGTVLAHLEVTGPPTMSPAAIPPQTPPRDLRGEPIAATRTFVFGTGMGMGMGTHSGGMSFTIDGRTYDPDRTDHTVRLGTIEEWTLVNDSPMDHSMHLHVWPMQLTSGATIAEPHQQDVIDIPARSRLTVRVAFDDFPGRTVYHCHILDHEDNGMMGVIEAR</sequence>
<dbReference type="Pfam" id="PF00394">
    <property type="entry name" value="Cu-oxidase"/>
    <property type="match status" value="1"/>
</dbReference>
<feature type="domain" description="Plastocyanin-like" evidence="5">
    <location>
        <begin position="72"/>
        <end position="180"/>
    </location>
</feature>
<evidence type="ECO:0000256" key="2">
    <source>
        <dbReference type="ARBA" id="ARBA00023002"/>
    </source>
</evidence>
<dbReference type="InterPro" id="IPR002355">
    <property type="entry name" value="Cu_oxidase_Cu_BS"/>
</dbReference>
<dbReference type="CDD" id="cd13900">
    <property type="entry name" value="CuRO_3_Tth-MCO_like"/>
    <property type="match status" value="1"/>
</dbReference>
<dbReference type="PROSITE" id="PS00080">
    <property type="entry name" value="MULTICOPPER_OXIDASE2"/>
    <property type="match status" value="1"/>
</dbReference>
<dbReference type="PANTHER" id="PTHR11709">
    <property type="entry name" value="MULTI-COPPER OXIDASE"/>
    <property type="match status" value="1"/>
</dbReference>
<gene>
    <name evidence="6" type="ORF">RAJCM14343_1200</name>
</gene>
<dbReference type="InterPro" id="IPR008972">
    <property type="entry name" value="Cupredoxin"/>
</dbReference>
<comment type="caution">
    <text evidence="6">The sequence shown here is derived from an EMBL/GenBank/DDBJ whole genome shotgun (WGS) entry which is preliminary data.</text>
</comment>
<proteinExistence type="predicted"/>
<dbReference type="CDD" id="cd13881">
    <property type="entry name" value="CuRO_2_McoC_like"/>
    <property type="match status" value="1"/>
</dbReference>
<organism evidence="6 7">
    <name type="scientific">Rhodococcus aetherivorans</name>
    <dbReference type="NCBI Taxonomy" id="191292"/>
    <lineage>
        <taxon>Bacteria</taxon>
        <taxon>Bacillati</taxon>
        <taxon>Actinomycetota</taxon>
        <taxon>Actinomycetes</taxon>
        <taxon>Mycobacteriales</taxon>
        <taxon>Nocardiaceae</taxon>
        <taxon>Rhodococcus</taxon>
    </lineage>
</organism>
<dbReference type="InterPro" id="IPR001117">
    <property type="entry name" value="Cu-oxidase_2nd"/>
</dbReference>
<dbReference type="PROSITE" id="PS51318">
    <property type="entry name" value="TAT"/>
    <property type="match status" value="1"/>
</dbReference>
<feature type="domain" description="Plastocyanin-like" evidence="3">
    <location>
        <begin position="224"/>
        <end position="295"/>
    </location>
</feature>
<evidence type="ECO:0000259" key="5">
    <source>
        <dbReference type="Pfam" id="PF07732"/>
    </source>
</evidence>
<evidence type="ECO:0000259" key="4">
    <source>
        <dbReference type="Pfam" id="PF07731"/>
    </source>
</evidence>
<dbReference type="InterPro" id="IPR006311">
    <property type="entry name" value="TAT_signal"/>
</dbReference>
<dbReference type="RefSeq" id="WP_010596924.1">
    <property type="nucleotide sequence ID" value="NZ_BAAAYP010000028.1"/>
</dbReference>
<dbReference type="PANTHER" id="PTHR11709:SF2">
    <property type="entry name" value="MULTICOPPER OXIDASE LPR1"/>
    <property type="match status" value="1"/>
</dbReference>
<dbReference type="Proteomes" id="UP000325466">
    <property type="component" value="Unassembled WGS sequence"/>
</dbReference>
<name>A0ABQ0YHD3_9NOCA</name>
<evidence type="ECO:0000256" key="1">
    <source>
        <dbReference type="ARBA" id="ARBA00022723"/>
    </source>
</evidence>
<accession>A0ABQ0YHD3</accession>
<evidence type="ECO:0000313" key="7">
    <source>
        <dbReference type="Proteomes" id="UP000325466"/>
    </source>
</evidence>
<keyword evidence="2" id="KW-0560">Oxidoreductase</keyword>
<evidence type="ECO:0000259" key="3">
    <source>
        <dbReference type="Pfam" id="PF00394"/>
    </source>
</evidence>
<dbReference type="InterPro" id="IPR045087">
    <property type="entry name" value="Cu-oxidase_fam"/>
</dbReference>
<dbReference type="Gene3D" id="2.60.40.420">
    <property type="entry name" value="Cupredoxins - blue copper proteins"/>
    <property type="match status" value="3"/>
</dbReference>
<feature type="domain" description="Plastocyanin-like" evidence="4">
    <location>
        <begin position="396"/>
        <end position="494"/>
    </location>
</feature>
<dbReference type="EMBL" id="BLAH01000032">
    <property type="protein sequence ID" value="GES35951.1"/>
    <property type="molecule type" value="Genomic_DNA"/>
</dbReference>
<evidence type="ECO:0000313" key="6">
    <source>
        <dbReference type="EMBL" id="GES35951.1"/>
    </source>
</evidence>
<reference evidence="6 7" key="1">
    <citation type="journal article" date="2018" name="Biodegradation">
        <title>1,4-Dioxane degradation characteristics of Rhodococcus aetherivorans JCM 14343.</title>
        <authorList>
            <person name="Inoue D."/>
            <person name="Tsunoda T."/>
            <person name="Yamamoto N."/>
            <person name="Ike M."/>
            <person name="Sei K."/>
        </authorList>
    </citation>
    <scope>NUCLEOTIDE SEQUENCE [LARGE SCALE GENOMIC DNA]</scope>
    <source>
        <strain evidence="6 7">JCM 14343</strain>
    </source>
</reference>
<protein>
    <submittedName>
        <fullName evidence="6">Multicopper oxidase</fullName>
    </submittedName>
</protein>
<dbReference type="Pfam" id="PF07732">
    <property type="entry name" value="Cu-oxidase_3"/>
    <property type="match status" value="1"/>
</dbReference>
<dbReference type="SUPFAM" id="SSF49503">
    <property type="entry name" value="Cupredoxins"/>
    <property type="match status" value="3"/>
</dbReference>
<keyword evidence="7" id="KW-1185">Reference proteome</keyword>
<dbReference type="Pfam" id="PF07731">
    <property type="entry name" value="Cu-oxidase_2"/>
    <property type="match status" value="1"/>
</dbReference>
<dbReference type="InterPro" id="IPR011706">
    <property type="entry name" value="Cu-oxidase_C"/>
</dbReference>
<dbReference type="CDD" id="cd13853">
    <property type="entry name" value="CuRO_1_Tth-MCO_like"/>
    <property type="match status" value="1"/>
</dbReference>
<dbReference type="InterPro" id="IPR011707">
    <property type="entry name" value="Cu-oxidase-like_N"/>
</dbReference>
<keyword evidence="1" id="KW-0479">Metal-binding</keyword>